<evidence type="ECO:0008006" key="5">
    <source>
        <dbReference type="Google" id="ProtNLM"/>
    </source>
</evidence>
<dbReference type="EMBL" id="SOBG01000005">
    <property type="protein sequence ID" value="TDT69745.1"/>
    <property type="molecule type" value="Genomic_DNA"/>
</dbReference>
<dbReference type="Pfam" id="PF08495">
    <property type="entry name" value="FIST"/>
    <property type="match status" value="1"/>
</dbReference>
<dbReference type="PANTHER" id="PTHR40252">
    <property type="entry name" value="BLR0328 PROTEIN"/>
    <property type="match status" value="1"/>
</dbReference>
<dbReference type="InterPro" id="IPR013702">
    <property type="entry name" value="FIST_domain_N"/>
</dbReference>
<dbReference type="PANTHER" id="PTHR40252:SF2">
    <property type="entry name" value="BLR0328 PROTEIN"/>
    <property type="match status" value="1"/>
</dbReference>
<dbReference type="SMART" id="SM01204">
    <property type="entry name" value="FIST_C"/>
    <property type="match status" value="1"/>
</dbReference>
<dbReference type="Proteomes" id="UP000294678">
    <property type="component" value="Unassembled WGS sequence"/>
</dbReference>
<evidence type="ECO:0000259" key="1">
    <source>
        <dbReference type="SMART" id="SM00897"/>
    </source>
</evidence>
<sequence length="373" mass="43170">MIKNFFSNENSIEKIIEGIELEKKKLRLILFFTSKIENFKEISEKLSKKYIECEIIGITTAGEVHNKAGIVKKSVTGIAFYESIEYIISRIEDVKNLPILSRQQIINEFNKKNYLKSKYTNKEVGILFNEGLSGAEENVLSIINSIFKNKLEIIGGSGGDNCRFEKTFLSLNGELLNNTSLFLYLNFEKTNFKIKTYKDVMYKKTDIKTRITKADFNNRIIYELDNKKASERYAELLGINENRLNKYLQKHPLGRTVLDDIYISTVFSINADKSIKMYTKIPENITVNILEKKNPLDSQKIVLENIKKDFKKVNMMFTVQCILTELNYRKNNIEKHFINNLANISDFSGFLSYGEQYKGIHLNQSIILLCIGE</sequence>
<accession>A0AA46DY93</accession>
<keyword evidence="4" id="KW-1185">Reference proteome</keyword>
<feature type="domain" description="FIST C-domain" evidence="2">
    <location>
        <begin position="229"/>
        <end position="359"/>
    </location>
</feature>
<dbReference type="SMART" id="SM00897">
    <property type="entry name" value="FIST"/>
    <property type="match status" value="1"/>
</dbReference>
<gene>
    <name evidence="3" type="ORF">EV215_1280</name>
</gene>
<name>A0AA46DY93_9FUSO</name>
<dbReference type="Pfam" id="PF10442">
    <property type="entry name" value="FIST_C"/>
    <property type="match status" value="1"/>
</dbReference>
<feature type="domain" description="FIST" evidence="1">
    <location>
        <begin position="25"/>
        <end position="228"/>
    </location>
</feature>
<proteinExistence type="predicted"/>
<protein>
    <recommendedName>
        <fullName evidence="5">FIST-like protein</fullName>
    </recommendedName>
</protein>
<dbReference type="AlphaFoldDB" id="A0AA46DY93"/>
<dbReference type="InterPro" id="IPR019494">
    <property type="entry name" value="FIST_C"/>
</dbReference>
<comment type="caution">
    <text evidence="3">The sequence shown here is derived from an EMBL/GenBank/DDBJ whole genome shotgun (WGS) entry which is preliminary data.</text>
</comment>
<reference evidence="3 4" key="1">
    <citation type="submission" date="2019-03" db="EMBL/GenBank/DDBJ databases">
        <title>Genomic Encyclopedia of Type Strains, Phase IV (KMG-IV): sequencing the most valuable type-strain genomes for metagenomic binning, comparative biology and taxonomic classification.</title>
        <authorList>
            <person name="Goeker M."/>
        </authorList>
    </citation>
    <scope>NUCLEOTIDE SEQUENCE [LARGE SCALE GENOMIC DNA]</scope>
    <source>
        <strain evidence="3 4">DSM 100055</strain>
    </source>
</reference>
<evidence type="ECO:0000313" key="3">
    <source>
        <dbReference type="EMBL" id="TDT69745.1"/>
    </source>
</evidence>
<evidence type="ECO:0000259" key="2">
    <source>
        <dbReference type="SMART" id="SM01204"/>
    </source>
</evidence>
<organism evidence="3 4">
    <name type="scientific">Hypnocyclicus thermotrophus</name>
    <dbReference type="NCBI Taxonomy" id="1627895"/>
    <lineage>
        <taxon>Bacteria</taxon>
        <taxon>Fusobacteriati</taxon>
        <taxon>Fusobacteriota</taxon>
        <taxon>Fusobacteriia</taxon>
        <taxon>Fusobacteriales</taxon>
        <taxon>Fusobacteriaceae</taxon>
        <taxon>Hypnocyclicus</taxon>
    </lineage>
</organism>
<dbReference type="RefSeq" id="WP_134113158.1">
    <property type="nucleotide sequence ID" value="NZ_SOBG01000005.1"/>
</dbReference>
<evidence type="ECO:0000313" key="4">
    <source>
        <dbReference type="Proteomes" id="UP000294678"/>
    </source>
</evidence>